<dbReference type="Proteomes" id="UP000444174">
    <property type="component" value="Unassembled WGS sequence"/>
</dbReference>
<comment type="caution">
    <text evidence="2">The sequence shown here is derived from an EMBL/GenBank/DDBJ whole genome shotgun (WGS) entry which is preliminary data.</text>
</comment>
<organism evidence="2 3">
    <name type="scientific">Tritonibacter litoralis</name>
    <dbReference type="NCBI Taxonomy" id="2662264"/>
    <lineage>
        <taxon>Bacteria</taxon>
        <taxon>Pseudomonadati</taxon>
        <taxon>Pseudomonadota</taxon>
        <taxon>Alphaproteobacteria</taxon>
        <taxon>Rhodobacterales</taxon>
        <taxon>Paracoccaceae</taxon>
        <taxon>Tritonibacter</taxon>
    </lineage>
</organism>
<feature type="domain" description="Tyrosinase copper-binding" evidence="1">
    <location>
        <begin position="19"/>
        <end position="30"/>
    </location>
</feature>
<reference evidence="2 3" key="1">
    <citation type="submission" date="2019-10" db="EMBL/GenBank/DDBJ databases">
        <title>Epibacterium sp. nov., isolated from seawater.</title>
        <authorList>
            <person name="Zhang X."/>
            <person name="Li N."/>
        </authorList>
    </citation>
    <scope>NUCLEOTIDE SEQUENCE [LARGE SCALE GENOMIC DNA]</scope>
    <source>
        <strain evidence="2 3">SM1979</strain>
    </source>
</reference>
<dbReference type="AlphaFoldDB" id="A0A843YJG2"/>
<gene>
    <name evidence="2" type="ORF">GFB49_12600</name>
</gene>
<dbReference type="PROSITE" id="PS00498">
    <property type="entry name" value="TYROSINASE_2"/>
    <property type="match status" value="1"/>
</dbReference>
<dbReference type="InterPro" id="IPR021005">
    <property type="entry name" value="Znf_CGNR"/>
</dbReference>
<dbReference type="InterPro" id="IPR023286">
    <property type="entry name" value="ABATE_dom_sf"/>
</dbReference>
<evidence type="ECO:0000313" key="2">
    <source>
        <dbReference type="EMBL" id="MQQ09299.1"/>
    </source>
</evidence>
<dbReference type="EMBL" id="WIBF01000007">
    <property type="protein sequence ID" value="MQQ09299.1"/>
    <property type="molecule type" value="Genomic_DNA"/>
</dbReference>
<dbReference type="Pfam" id="PF11706">
    <property type="entry name" value="zf-CGNR"/>
    <property type="match status" value="1"/>
</dbReference>
<name>A0A843YJG2_9RHOB</name>
<dbReference type="InterPro" id="IPR002227">
    <property type="entry name" value="Tyrosinase_Cu-bd"/>
</dbReference>
<dbReference type="Pfam" id="PF07336">
    <property type="entry name" value="ABATE"/>
    <property type="match status" value="1"/>
</dbReference>
<dbReference type="GO" id="GO:0016491">
    <property type="term" value="F:oxidoreductase activity"/>
    <property type="evidence" value="ECO:0007669"/>
    <property type="project" value="InterPro"/>
</dbReference>
<dbReference type="InterPro" id="IPR010852">
    <property type="entry name" value="ABATE"/>
</dbReference>
<keyword evidence="3" id="KW-1185">Reference proteome</keyword>
<dbReference type="PANTHER" id="PTHR35525:SF3">
    <property type="entry name" value="BLL6575 PROTEIN"/>
    <property type="match status" value="1"/>
</dbReference>
<evidence type="ECO:0000313" key="3">
    <source>
        <dbReference type="Proteomes" id="UP000444174"/>
    </source>
</evidence>
<proteinExistence type="predicted"/>
<sequence>MMSLLGCRSKTLSKANTADPLFIGEHRGLDFLNSIIRPKSGTVDWLTSESTMLNWFQQSGLATADELAPLRQNPKGLEQAIAEVSEFRERFRDFITTVGGQPQAVMGHPIVDEINQILKDTVQVLQVEEMAQAPKPNQVPYELRYRPQLRDATDLLPRVAAVCAQLICEADFRYIKNCEGPDCSLYFLDVSKSHKRRWCSMDLCGNRAKAATYRNR</sequence>
<evidence type="ECO:0000259" key="1">
    <source>
        <dbReference type="PROSITE" id="PS00498"/>
    </source>
</evidence>
<dbReference type="SUPFAM" id="SSF160904">
    <property type="entry name" value="Jann2411-like"/>
    <property type="match status" value="1"/>
</dbReference>
<dbReference type="Gene3D" id="1.10.3300.10">
    <property type="entry name" value="Jann2411-like domain"/>
    <property type="match status" value="1"/>
</dbReference>
<protein>
    <recommendedName>
        <fullName evidence="1">Tyrosinase copper-binding domain-containing protein</fullName>
    </recommendedName>
</protein>
<dbReference type="PANTHER" id="PTHR35525">
    <property type="entry name" value="BLL6575 PROTEIN"/>
    <property type="match status" value="1"/>
</dbReference>
<accession>A0A843YJG2</accession>